<dbReference type="OrthoDB" id="10251401at2759"/>
<protein>
    <submittedName>
        <fullName evidence="1">Hypp1143 protein</fullName>
    </submittedName>
</protein>
<dbReference type="AlphaFoldDB" id="A0A8J9ZHV3"/>
<gene>
    <name evidence="1" type="primary">Hypp1143</name>
    <name evidence="1" type="ORF">BLAG_LOCUS13133</name>
</gene>
<proteinExistence type="predicted"/>
<reference evidence="1" key="1">
    <citation type="submission" date="2022-01" db="EMBL/GenBank/DDBJ databases">
        <authorList>
            <person name="Braso-Vives M."/>
        </authorList>
    </citation>
    <scope>NUCLEOTIDE SEQUENCE</scope>
</reference>
<keyword evidence="2" id="KW-1185">Reference proteome</keyword>
<name>A0A8J9ZHV3_BRALA</name>
<evidence type="ECO:0000313" key="1">
    <source>
        <dbReference type="EMBL" id="CAH1253323.1"/>
    </source>
</evidence>
<dbReference type="Proteomes" id="UP000838412">
    <property type="component" value="Chromosome 2"/>
</dbReference>
<dbReference type="EMBL" id="OV696687">
    <property type="protein sequence ID" value="CAH1253323.1"/>
    <property type="molecule type" value="Genomic_DNA"/>
</dbReference>
<evidence type="ECO:0000313" key="2">
    <source>
        <dbReference type="Proteomes" id="UP000838412"/>
    </source>
</evidence>
<accession>A0A8J9ZHV3</accession>
<organism evidence="1 2">
    <name type="scientific">Branchiostoma lanceolatum</name>
    <name type="common">Common lancelet</name>
    <name type="synonym">Amphioxus lanceolatum</name>
    <dbReference type="NCBI Taxonomy" id="7740"/>
    <lineage>
        <taxon>Eukaryota</taxon>
        <taxon>Metazoa</taxon>
        <taxon>Chordata</taxon>
        <taxon>Cephalochordata</taxon>
        <taxon>Leptocardii</taxon>
        <taxon>Amphioxiformes</taxon>
        <taxon>Branchiostomatidae</taxon>
        <taxon>Branchiostoma</taxon>
    </lineage>
</organism>
<sequence>MIRQLARVWPRSVRIENTMNSLTPRDVGGIGSERCGGEHVESRSGSQVFRPPLDIYDAIIHLNPRNVPRRSEGVDHWKLGNSKDVPIDEGVGQGGKEILPVVKFDPVITLNGRTPDLDQSGEDMMMIPNVAAILEDFNALRKGLVKTVDVRRERPFAR</sequence>